<evidence type="ECO:0000313" key="3">
    <source>
        <dbReference type="Proteomes" id="UP001174691"/>
    </source>
</evidence>
<feature type="domain" description="F-box" evidence="1">
    <location>
        <begin position="62"/>
        <end position="108"/>
    </location>
</feature>
<keyword evidence="3" id="KW-1185">Reference proteome</keyword>
<organism evidence="2 3">
    <name type="scientific">Coniochaeta hoffmannii</name>
    <dbReference type="NCBI Taxonomy" id="91930"/>
    <lineage>
        <taxon>Eukaryota</taxon>
        <taxon>Fungi</taxon>
        <taxon>Dikarya</taxon>
        <taxon>Ascomycota</taxon>
        <taxon>Pezizomycotina</taxon>
        <taxon>Sordariomycetes</taxon>
        <taxon>Sordariomycetidae</taxon>
        <taxon>Coniochaetales</taxon>
        <taxon>Coniochaetaceae</taxon>
        <taxon>Coniochaeta</taxon>
    </lineage>
</organism>
<dbReference type="Proteomes" id="UP001174691">
    <property type="component" value="Unassembled WGS sequence"/>
</dbReference>
<dbReference type="EMBL" id="JANBVN010000068">
    <property type="protein sequence ID" value="KAJ9150937.1"/>
    <property type="molecule type" value="Genomic_DNA"/>
</dbReference>
<dbReference type="InterPro" id="IPR001810">
    <property type="entry name" value="F-box_dom"/>
</dbReference>
<comment type="caution">
    <text evidence="2">The sequence shown here is derived from an EMBL/GenBank/DDBJ whole genome shotgun (WGS) entry which is preliminary data.</text>
</comment>
<dbReference type="PROSITE" id="PS50181">
    <property type="entry name" value="FBOX"/>
    <property type="match status" value="1"/>
</dbReference>
<gene>
    <name evidence="2" type="ORF">NKR19_g5146</name>
</gene>
<dbReference type="AlphaFoldDB" id="A0AA38RZH9"/>
<dbReference type="SUPFAM" id="SSF81383">
    <property type="entry name" value="F-box domain"/>
    <property type="match status" value="1"/>
</dbReference>
<name>A0AA38RZH9_9PEZI</name>
<proteinExistence type="predicted"/>
<accession>A0AA38RZH9</accession>
<dbReference type="InterPro" id="IPR036047">
    <property type="entry name" value="F-box-like_dom_sf"/>
</dbReference>
<evidence type="ECO:0000259" key="1">
    <source>
        <dbReference type="PROSITE" id="PS50181"/>
    </source>
</evidence>
<protein>
    <recommendedName>
        <fullName evidence="1">F-box domain-containing protein</fullName>
    </recommendedName>
</protein>
<sequence length="359" mass="40801">MASQPNQGEPNESKEDAIIRVIGFRRQNHDKQIIQFDANFLSKWKTSMLLSGDTITGPVSGLGAMQDVPTEIINSILTELDIESCLNFRQVCRVARNIATNTLEYSRVATHAPTCLRAMFRTGLARSHSFADLYDALLLRHCEVCHKPAAYVYLPTLTKACDKCISVDRRFLTVTLASFAKEAGWTTARLRKRLTVVKTVPGDYRGWGIVRSRSVDMICFAEGLRVVNDATKVIRPRFGDQTAGMFIRRMVTAPLPIFDKESQGVWPILTCKGCTWEHMDLFHGLFTQQDYHELLWRYLPDHSGEGLLEHFEQCTRAKMIWAASNDGTASVRQSETDLVRNGAFKKELRMGRWTDIDRY</sequence>
<evidence type="ECO:0000313" key="2">
    <source>
        <dbReference type="EMBL" id="KAJ9150937.1"/>
    </source>
</evidence>
<dbReference type="Pfam" id="PF00646">
    <property type="entry name" value="F-box"/>
    <property type="match status" value="1"/>
</dbReference>
<reference evidence="2" key="1">
    <citation type="submission" date="2022-07" db="EMBL/GenBank/DDBJ databases">
        <title>Fungi with potential for degradation of polypropylene.</title>
        <authorList>
            <person name="Gostincar C."/>
        </authorList>
    </citation>
    <scope>NUCLEOTIDE SEQUENCE</scope>
    <source>
        <strain evidence="2">EXF-13287</strain>
    </source>
</reference>